<evidence type="ECO:0000256" key="4">
    <source>
        <dbReference type="PROSITE-ProRule" id="PRU00035"/>
    </source>
</evidence>
<evidence type="ECO:0000256" key="2">
    <source>
        <dbReference type="ARBA" id="ARBA00023117"/>
    </source>
</evidence>
<accession>A0A8K1CTT9</accession>
<feature type="domain" description="NET" evidence="7">
    <location>
        <begin position="111"/>
        <end position="194"/>
    </location>
</feature>
<name>A0A8K1CTT9_PYTOL</name>
<organism evidence="8 9">
    <name type="scientific">Pythium oligandrum</name>
    <name type="common">Mycoparasitic fungus</name>
    <dbReference type="NCBI Taxonomy" id="41045"/>
    <lineage>
        <taxon>Eukaryota</taxon>
        <taxon>Sar</taxon>
        <taxon>Stramenopiles</taxon>
        <taxon>Oomycota</taxon>
        <taxon>Peronosporomycetes</taxon>
        <taxon>Pythiales</taxon>
        <taxon>Pythiaceae</taxon>
        <taxon>Pythium</taxon>
    </lineage>
</organism>
<evidence type="ECO:0000256" key="1">
    <source>
        <dbReference type="ARBA" id="ARBA00023015"/>
    </source>
</evidence>
<dbReference type="InterPro" id="IPR036427">
    <property type="entry name" value="Bromodomain-like_sf"/>
</dbReference>
<dbReference type="SUPFAM" id="SSF47370">
    <property type="entry name" value="Bromodomain"/>
    <property type="match status" value="1"/>
</dbReference>
<sequence>MDTDTKKKCNDVLDHFLKLDSSEPFRERVNWEEWGLYDYLQIVKTPMDLGTIRTKLGKNEYKKASEFARDMRLVWDNCKLYNQDGSDLYMLADDLSKKFEDKVKSLKLDVGPRPDRSIPAPSTDEKIEVSLNIYKIASKDLAALVDLLEEQCPKALDKSSPDELEIVIDSIDNKTFRDVHKFVLDKVPEGAREAVVTPKSSKKSKRSKESSSSGSAKKAKTGD</sequence>
<feature type="region of interest" description="Disordered" evidence="5">
    <location>
        <begin position="193"/>
        <end position="223"/>
    </location>
</feature>
<evidence type="ECO:0000259" key="6">
    <source>
        <dbReference type="PROSITE" id="PS50014"/>
    </source>
</evidence>
<evidence type="ECO:0000259" key="7">
    <source>
        <dbReference type="PROSITE" id="PS51525"/>
    </source>
</evidence>
<evidence type="ECO:0000256" key="3">
    <source>
        <dbReference type="ARBA" id="ARBA00023163"/>
    </source>
</evidence>
<keyword evidence="3" id="KW-0804">Transcription</keyword>
<evidence type="ECO:0000313" key="8">
    <source>
        <dbReference type="EMBL" id="TMW68682.1"/>
    </source>
</evidence>
<evidence type="ECO:0000313" key="9">
    <source>
        <dbReference type="Proteomes" id="UP000794436"/>
    </source>
</evidence>
<dbReference type="EMBL" id="SPLM01000002">
    <property type="protein sequence ID" value="TMW68682.1"/>
    <property type="molecule type" value="Genomic_DNA"/>
</dbReference>
<dbReference type="InterPro" id="IPR001487">
    <property type="entry name" value="Bromodomain"/>
</dbReference>
<evidence type="ECO:0008006" key="10">
    <source>
        <dbReference type="Google" id="ProtNLM"/>
    </source>
</evidence>
<dbReference type="OrthoDB" id="21449at2759"/>
<dbReference type="Proteomes" id="UP000794436">
    <property type="component" value="Unassembled WGS sequence"/>
</dbReference>
<reference evidence="8" key="1">
    <citation type="submission" date="2019-03" db="EMBL/GenBank/DDBJ databases">
        <title>Long read genome sequence of the mycoparasitic Pythium oligandrum ATCC 38472 isolated from sugarbeet rhizosphere.</title>
        <authorList>
            <person name="Gaulin E."/>
        </authorList>
    </citation>
    <scope>NUCLEOTIDE SEQUENCE</scope>
    <source>
        <strain evidence="8">ATCC 38472_TT</strain>
    </source>
</reference>
<dbReference type="InterPro" id="IPR027353">
    <property type="entry name" value="NET_dom"/>
</dbReference>
<keyword evidence="1" id="KW-0805">Transcription regulation</keyword>
<dbReference type="Gene3D" id="1.20.1270.220">
    <property type="match status" value="1"/>
</dbReference>
<keyword evidence="2 4" id="KW-0103">Bromodomain</keyword>
<feature type="domain" description="Bromo" evidence="6">
    <location>
        <begin position="17"/>
        <end position="89"/>
    </location>
</feature>
<dbReference type="Gene3D" id="1.20.920.10">
    <property type="entry name" value="Bromodomain-like"/>
    <property type="match status" value="1"/>
</dbReference>
<dbReference type="Pfam" id="PF00439">
    <property type="entry name" value="Bromodomain"/>
    <property type="match status" value="1"/>
</dbReference>
<comment type="caution">
    <text evidence="8">The sequence shown here is derived from an EMBL/GenBank/DDBJ whole genome shotgun (WGS) entry which is preliminary data.</text>
</comment>
<dbReference type="PROSITE" id="PS51525">
    <property type="entry name" value="NET"/>
    <property type="match status" value="1"/>
</dbReference>
<dbReference type="InterPro" id="IPR018359">
    <property type="entry name" value="Bromodomain_CS"/>
</dbReference>
<dbReference type="Pfam" id="PF17035">
    <property type="entry name" value="BET"/>
    <property type="match status" value="1"/>
</dbReference>
<gene>
    <name evidence="8" type="ORF">Poli38472_006150</name>
</gene>
<proteinExistence type="predicted"/>
<dbReference type="PANTHER" id="PTHR45926">
    <property type="entry name" value="OSJNBA0053K19.4 PROTEIN"/>
    <property type="match status" value="1"/>
</dbReference>
<dbReference type="AlphaFoldDB" id="A0A8K1CTT9"/>
<keyword evidence="9" id="KW-1185">Reference proteome</keyword>
<dbReference type="PRINTS" id="PR00503">
    <property type="entry name" value="BROMODOMAIN"/>
</dbReference>
<dbReference type="CDD" id="cd04369">
    <property type="entry name" value="Bromodomain"/>
    <property type="match status" value="1"/>
</dbReference>
<dbReference type="InterPro" id="IPR038336">
    <property type="entry name" value="NET_sf"/>
</dbReference>
<dbReference type="SMART" id="SM00297">
    <property type="entry name" value="BROMO"/>
    <property type="match status" value="1"/>
</dbReference>
<dbReference type="PROSITE" id="PS50014">
    <property type="entry name" value="BROMODOMAIN_2"/>
    <property type="match status" value="1"/>
</dbReference>
<protein>
    <recommendedName>
        <fullName evidence="10">Bromo domain-containing protein</fullName>
    </recommendedName>
</protein>
<evidence type="ECO:0000256" key="5">
    <source>
        <dbReference type="SAM" id="MobiDB-lite"/>
    </source>
</evidence>
<dbReference type="PROSITE" id="PS00633">
    <property type="entry name" value="BROMODOMAIN_1"/>
    <property type="match status" value="1"/>
</dbReference>